<organism evidence="1 2">
    <name type="scientific">Aspergillus costaricaensis CBS 115574</name>
    <dbReference type="NCBI Taxonomy" id="1448317"/>
    <lineage>
        <taxon>Eukaryota</taxon>
        <taxon>Fungi</taxon>
        <taxon>Dikarya</taxon>
        <taxon>Ascomycota</taxon>
        <taxon>Pezizomycotina</taxon>
        <taxon>Eurotiomycetes</taxon>
        <taxon>Eurotiomycetidae</taxon>
        <taxon>Eurotiales</taxon>
        <taxon>Aspergillaceae</taxon>
        <taxon>Aspergillus</taxon>
        <taxon>Aspergillus subgen. Circumdati</taxon>
    </lineage>
</organism>
<name>A0ACD1IQ60_9EURO</name>
<gene>
    <name evidence="1" type="ORF">BO79DRAFT_251026</name>
</gene>
<accession>A0ACD1IQ60</accession>
<proteinExistence type="predicted"/>
<evidence type="ECO:0000313" key="2">
    <source>
        <dbReference type="Proteomes" id="UP000249748"/>
    </source>
</evidence>
<dbReference type="EMBL" id="KZ824538">
    <property type="protein sequence ID" value="RAK92520.1"/>
    <property type="molecule type" value="Genomic_DNA"/>
</dbReference>
<evidence type="ECO:0000313" key="1">
    <source>
        <dbReference type="EMBL" id="RAK92520.1"/>
    </source>
</evidence>
<protein>
    <submittedName>
        <fullName evidence="1">Uncharacterized protein</fullName>
    </submittedName>
</protein>
<dbReference type="Proteomes" id="UP000249748">
    <property type="component" value="Unassembled WGS sequence"/>
</dbReference>
<keyword evidence="2" id="KW-1185">Reference proteome</keyword>
<sequence>MLSSNSRIKRVRAAAIDGRTSNWRFFQSQLKVLHQSLLDSREGILDVVASTPFTTEAEAEVEHYMTIATVSEHYDGINFDQAIDDEYKIARGENNVERRVGYGVVVVRPTSHTRFYSIISAVACAIAAGNTFVVECDECAVDGLLPSLFQSLDQELYALSKGPLNDKEVLSTALIIDQTGKREAANLIRSLPCLRSIAIVDRTADVDKAAEQILSAHLAFSGQSPHAPDLIIHNEWVKNSFIDTIIRKTMESKDEATLIKREGFYMIDVNQRSSSLATMRGNGQYLTLLTVASLSDAVIEASNTPEYLVAYHFAEPAAGKFLSQQIDSCWSFVNCIPAELLVEPALPHRQDGLSLRLRYTKEMMSKPRPELIESIESFGFELKDFTNPTYSKLQAFRERESQPLRETGQGPGTAIGFFEQGIIVGALFIVLPVISLVGYSGWRILRHFAGGASEL</sequence>
<reference evidence="1" key="1">
    <citation type="submission" date="2018-02" db="EMBL/GenBank/DDBJ databases">
        <title>The genomes of Aspergillus section Nigri reveals drivers in fungal speciation.</title>
        <authorList>
            <consortium name="DOE Joint Genome Institute"/>
            <person name="Vesth T.C."/>
            <person name="Nybo J."/>
            <person name="Theobald S."/>
            <person name="Brandl J."/>
            <person name="Frisvad J.C."/>
            <person name="Nielsen K.F."/>
            <person name="Lyhne E.K."/>
            <person name="Kogle M.E."/>
            <person name="Kuo A."/>
            <person name="Riley R."/>
            <person name="Clum A."/>
            <person name="Nolan M."/>
            <person name="Lipzen A."/>
            <person name="Salamov A."/>
            <person name="Henrissat B."/>
            <person name="Wiebenga A."/>
            <person name="De vries R.P."/>
            <person name="Grigoriev I.V."/>
            <person name="Mortensen U.H."/>
            <person name="Andersen M.R."/>
            <person name="Baker S.E."/>
        </authorList>
    </citation>
    <scope>NUCLEOTIDE SEQUENCE</scope>
    <source>
        <strain evidence="1">CBS 115574</strain>
    </source>
</reference>